<dbReference type="AlphaFoldDB" id="A0A0X8H1R3"/>
<dbReference type="PANTHER" id="PTHR21368">
    <property type="entry name" value="50S RIBOSOMAL PROTEIN L9"/>
    <property type="match status" value="1"/>
</dbReference>
<dbReference type="InterPro" id="IPR000244">
    <property type="entry name" value="Ribosomal_bL9"/>
</dbReference>
<dbReference type="SUPFAM" id="SSF55658">
    <property type="entry name" value="L9 N-domain-like"/>
    <property type="match status" value="1"/>
</dbReference>
<gene>
    <name evidence="7" type="primary">rplI</name>
    <name evidence="11" type="ORF">AOC36_10920</name>
</gene>
<feature type="domain" description="Large ribosomal subunit protein bL9 C-terminal" evidence="10">
    <location>
        <begin position="63"/>
        <end position="144"/>
    </location>
</feature>
<dbReference type="OrthoDB" id="9788336at2"/>
<dbReference type="InterPro" id="IPR009027">
    <property type="entry name" value="Ribosomal_bL9/RNase_H1_N"/>
</dbReference>
<dbReference type="HAMAP" id="MF_00503">
    <property type="entry name" value="Ribosomal_bL9"/>
    <property type="match status" value="1"/>
</dbReference>
<dbReference type="EMBL" id="CP013213">
    <property type="protein sequence ID" value="AMC94466.1"/>
    <property type="molecule type" value="Genomic_DNA"/>
</dbReference>
<dbReference type="RefSeq" id="WP_067634232.1">
    <property type="nucleotide sequence ID" value="NZ_CP013213.1"/>
</dbReference>
<dbReference type="Pfam" id="PF01281">
    <property type="entry name" value="Ribosomal_L9_N"/>
    <property type="match status" value="1"/>
</dbReference>
<dbReference type="STRING" id="1514105.AOC36_10920"/>
<dbReference type="Gene3D" id="3.40.5.10">
    <property type="entry name" value="Ribosomal protein L9, N-terminal domain"/>
    <property type="match status" value="1"/>
</dbReference>
<dbReference type="NCBIfam" id="TIGR00158">
    <property type="entry name" value="L9"/>
    <property type="match status" value="1"/>
</dbReference>
<evidence type="ECO:0000256" key="4">
    <source>
        <dbReference type="ARBA" id="ARBA00022980"/>
    </source>
</evidence>
<dbReference type="InterPro" id="IPR020069">
    <property type="entry name" value="Ribosomal_bL9_C"/>
</dbReference>
<keyword evidence="8" id="KW-0175">Coiled coil</keyword>
<dbReference type="GO" id="GO:0005840">
    <property type="term" value="C:ribosome"/>
    <property type="evidence" value="ECO:0007669"/>
    <property type="project" value="UniProtKB-KW"/>
</dbReference>
<dbReference type="InterPro" id="IPR036791">
    <property type="entry name" value="Ribosomal_bL9_C_sf"/>
</dbReference>
<name>A0A0X8H1R3_9FIRM</name>
<evidence type="ECO:0000256" key="3">
    <source>
        <dbReference type="ARBA" id="ARBA00022884"/>
    </source>
</evidence>
<dbReference type="GO" id="GO:0019843">
    <property type="term" value="F:rRNA binding"/>
    <property type="evidence" value="ECO:0007669"/>
    <property type="project" value="UniProtKB-UniRule"/>
</dbReference>
<evidence type="ECO:0000259" key="10">
    <source>
        <dbReference type="Pfam" id="PF03948"/>
    </source>
</evidence>
<dbReference type="GO" id="GO:0003735">
    <property type="term" value="F:structural constituent of ribosome"/>
    <property type="evidence" value="ECO:0007669"/>
    <property type="project" value="InterPro"/>
</dbReference>
<evidence type="ECO:0000313" key="12">
    <source>
        <dbReference type="Proteomes" id="UP000063781"/>
    </source>
</evidence>
<sequence length="149" mass="16712">MKVILLKDVKKLGKKDEIVDVSDGYARNYLIPNRLAVLASSHSRDILKDQKVDRQKQHEQNIEDAKKLAQEIEKLEVVFEVKEGSQGRVFGSISTKQIEAKLKSDYNISVDKRKFKPNGPVQGLGPHKLEVGLYDSVSAKLTVILKSKG</sequence>
<keyword evidence="5 7" id="KW-0687">Ribonucleoprotein</keyword>
<evidence type="ECO:0000256" key="7">
    <source>
        <dbReference type="HAMAP-Rule" id="MF_00503"/>
    </source>
</evidence>
<proteinExistence type="inferred from homology"/>
<comment type="function">
    <text evidence="7">Binds to the 23S rRNA.</text>
</comment>
<keyword evidence="12" id="KW-1185">Reference proteome</keyword>
<dbReference type="GO" id="GO:1990904">
    <property type="term" value="C:ribonucleoprotein complex"/>
    <property type="evidence" value="ECO:0007669"/>
    <property type="project" value="UniProtKB-KW"/>
</dbReference>
<dbReference type="SUPFAM" id="SSF55653">
    <property type="entry name" value="Ribosomal protein L9 C-domain"/>
    <property type="match status" value="1"/>
</dbReference>
<evidence type="ECO:0000256" key="2">
    <source>
        <dbReference type="ARBA" id="ARBA00022730"/>
    </source>
</evidence>
<comment type="similarity">
    <text evidence="1 7">Belongs to the bacterial ribosomal protein bL9 family.</text>
</comment>
<dbReference type="GO" id="GO:0006412">
    <property type="term" value="P:translation"/>
    <property type="evidence" value="ECO:0007669"/>
    <property type="project" value="UniProtKB-UniRule"/>
</dbReference>
<feature type="domain" description="Ribosomal protein L9" evidence="9">
    <location>
        <begin position="1"/>
        <end position="44"/>
    </location>
</feature>
<keyword evidence="3 7" id="KW-0694">RNA-binding</keyword>
<keyword evidence="2 7" id="KW-0699">rRNA-binding</keyword>
<dbReference type="InterPro" id="IPR036935">
    <property type="entry name" value="Ribosomal_bL9_N_sf"/>
</dbReference>
<accession>A0A0X8H1R3</accession>
<keyword evidence="4 7" id="KW-0689">Ribosomal protein</keyword>
<evidence type="ECO:0000256" key="6">
    <source>
        <dbReference type="ARBA" id="ARBA00035292"/>
    </source>
</evidence>
<evidence type="ECO:0000313" key="11">
    <source>
        <dbReference type="EMBL" id="AMC94466.1"/>
    </source>
</evidence>
<dbReference type="Gene3D" id="3.10.430.100">
    <property type="entry name" value="Ribosomal protein L9, C-terminal domain"/>
    <property type="match status" value="1"/>
</dbReference>
<reference evidence="11 12" key="1">
    <citation type="submission" date="2015-10" db="EMBL/GenBank/DDBJ databases">
        <title>Erysipelothrix larvae sp. LV19 isolated from the larval gut of the rhinoceros beetle, Trypoxylus dichotomus.</title>
        <authorList>
            <person name="Lim S."/>
            <person name="Kim B.-C."/>
        </authorList>
    </citation>
    <scope>NUCLEOTIDE SEQUENCE [LARGE SCALE GENOMIC DNA]</scope>
    <source>
        <strain evidence="11 12">LV19</strain>
    </source>
</reference>
<evidence type="ECO:0000256" key="5">
    <source>
        <dbReference type="ARBA" id="ARBA00023274"/>
    </source>
</evidence>
<evidence type="ECO:0000256" key="8">
    <source>
        <dbReference type="SAM" id="Coils"/>
    </source>
</evidence>
<dbReference type="Proteomes" id="UP000063781">
    <property type="component" value="Chromosome"/>
</dbReference>
<dbReference type="Pfam" id="PF03948">
    <property type="entry name" value="Ribosomal_L9_C"/>
    <property type="match status" value="1"/>
</dbReference>
<dbReference type="KEGG" id="erl:AOC36_10920"/>
<protein>
    <recommendedName>
        <fullName evidence="6 7">Large ribosomal subunit protein bL9</fullName>
    </recommendedName>
</protein>
<evidence type="ECO:0000256" key="1">
    <source>
        <dbReference type="ARBA" id="ARBA00010605"/>
    </source>
</evidence>
<dbReference type="InterPro" id="IPR020594">
    <property type="entry name" value="Ribosomal_bL9_bac/chp"/>
</dbReference>
<evidence type="ECO:0000259" key="9">
    <source>
        <dbReference type="Pfam" id="PF01281"/>
    </source>
</evidence>
<feature type="coiled-coil region" evidence="8">
    <location>
        <begin position="48"/>
        <end position="78"/>
    </location>
</feature>
<organism evidence="11 12">
    <name type="scientific">Erysipelothrix larvae</name>
    <dbReference type="NCBI Taxonomy" id="1514105"/>
    <lineage>
        <taxon>Bacteria</taxon>
        <taxon>Bacillati</taxon>
        <taxon>Bacillota</taxon>
        <taxon>Erysipelotrichia</taxon>
        <taxon>Erysipelotrichales</taxon>
        <taxon>Erysipelotrichaceae</taxon>
        <taxon>Erysipelothrix</taxon>
    </lineage>
</organism>
<dbReference type="InterPro" id="IPR020070">
    <property type="entry name" value="Ribosomal_bL9_N"/>
</dbReference>